<evidence type="ECO:0000313" key="1">
    <source>
        <dbReference type="EMBL" id="KAJ3496006.1"/>
    </source>
</evidence>
<protein>
    <submittedName>
        <fullName evidence="1">Uncharacterized protein</fullName>
    </submittedName>
</protein>
<comment type="caution">
    <text evidence="1">The sequence shown here is derived from an EMBL/GenBank/DDBJ whole genome shotgun (WGS) entry which is preliminary data.</text>
</comment>
<gene>
    <name evidence="1" type="ORF">NLG97_g2983</name>
</gene>
<sequence length="198" mass="22328">MFIHTAVLGMLPVLVTSTSIPRDDTSVSATSAAPDGLYETLKQTALGHFHAHESPDPFDPTEIDKFRSEDAFQRYHPQDSIPEASRAPQYKQAHDETLKLLSGPIQRLTFDLHDMSVDSHNRLVAMRFNATYDFKAFGDEPAEYGYAADYMWVMEMEASGQKITRVDEFLDPQRVVDHIMVKAEKYAAWSANNTNAVN</sequence>
<dbReference type="Proteomes" id="UP001148737">
    <property type="component" value="Unassembled WGS sequence"/>
</dbReference>
<accession>A0ACC1R197</accession>
<dbReference type="EMBL" id="JANAKD010000228">
    <property type="protein sequence ID" value="KAJ3496006.1"/>
    <property type="molecule type" value="Genomic_DNA"/>
</dbReference>
<evidence type="ECO:0000313" key="2">
    <source>
        <dbReference type="Proteomes" id="UP001148737"/>
    </source>
</evidence>
<name>A0ACC1R197_9HYPO</name>
<proteinExistence type="predicted"/>
<keyword evidence="2" id="KW-1185">Reference proteome</keyword>
<reference evidence="1" key="1">
    <citation type="submission" date="2022-07" db="EMBL/GenBank/DDBJ databases">
        <title>Genome Sequence of Lecanicillium saksenae.</title>
        <authorList>
            <person name="Buettner E."/>
        </authorList>
    </citation>
    <scope>NUCLEOTIDE SEQUENCE</scope>
    <source>
        <strain evidence="1">VT-O1</strain>
    </source>
</reference>
<organism evidence="1 2">
    <name type="scientific">Lecanicillium saksenae</name>
    <dbReference type="NCBI Taxonomy" id="468837"/>
    <lineage>
        <taxon>Eukaryota</taxon>
        <taxon>Fungi</taxon>
        <taxon>Dikarya</taxon>
        <taxon>Ascomycota</taxon>
        <taxon>Pezizomycotina</taxon>
        <taxon>Sordariomycetes</taxon>
        <taxon>Hypocreomycetidae</taxon>
        <taxon>Hypocreales</taxon>
        <taxon>Cordycipitaceae</taxon>
        <taxon>Lecanicillium</taxon>
    </lineage>
</organism>